<dbReference type="Proteomes" id="UP000606193">
    <property type="component" value="Unassembled WGS sequence"/>
</dbReference>
<evidence type="ECO:0000256" key="3">
    <source>
        <dbReference type="SAM" id="SignalP"/>
    </source>
</evidence>
<protein>
    <recommendedName>
        <fullName evidence="6">CARDB domain-containing protein</fullName>
    </recommendedName>
</protein>
<keyword evidence="2" id="KW-0812">Transmembrane</keyword>
<evidence type="ECO:0000313" key="4">
    <source>
        <dbReference type="EMBL" id="MBC8562727.1"/>
    </source>
</evidence>
<evidence type="ECO:0000256" key="2">
    <source>
        <dbReference type="SAM" id="Phobius"/>
    </source>
</evidence>
<evidence type="ECO:0000256" key="1">
    <source>
        <dbReference type="SAM" id="MobiDB-lite"/>
    </source>
</evidence>
<proteinExistence type="predicted"/>
<keyword evidence="3" id="KW-0732">Signal</keyword>
<dbReference type="RefSeq" id="WP_249298020.1">
    <property type="nucleotide sequence ID" value="NZ_JACRSX010000011.1"/>
</dbReference>
<evidence type="ECO:0008006" key="6">
    <source>
        <dbReference type="Google" id="ProtNLM"/>
    </source>
</evidence>
<evidence type="ECO:0000313" key="5">
    <source>
        <dbReference type="Proteomes" id="UP000606193"/>
    </source>
</evidence>
<dbReference type="PANTHER" id="PTHR35902">
    <property type="entry name" value="S-LAYER DOMAIN-LIKE PROTEIN-RELATED"/>
    <property type="match status" value="1"/>
</dbReference>
<reference evidence="4 5" key="1">
    <citation type="submission" date="2020-08" db="EMBL/GenBank/DDBJ databases">
        <title>Genome public.</title>
        <authorList>
            <person name="Liu C."/>
            <person name="Sun Q."/>
        </authorList>
    </citation>
    <scope>NUCLEOTIDE SEQUENCE [LARGE SCALE GENOMIC DNA]</scope>
    <source>
        <strain evidence="4 5">NSJ-37</strain>
    </source>
</reference>
<keyword evidence="5" id="KW-1185">Reference proteome</keyword>
<comment type="caution">
    <text evidence="4">The sequence shown here is derived from an EMBL/GenBank/DDBJ whole genome shotgun (WGS) entry which is preliminary data.</text>
</comment>
<dbReference type="EMBL" id="JACRSX010000011">
    <property type="protein sequence ID" value="MBC8562727.1"/>
    <property type="molecule type" value="Genomic_DNA"/>
</dbReference>
<feature type="chain" id="PRO_5045242891" description="CARDB domain-containing protein" evidence="3">
    <location>
        <begin position="22"/>
        <end position="606"/>
    </location>
</feature>
<sequence>MKKKKLWIAALLSLAMVTSMVPVQNTKNVWAAGEGNDQGITGGQQGDDSLQSEMMTGNSADISLSNVSVSGSKAGGKVKVSFTVTGNKNNKKHYDIESIEKIYPVLDDSFPFVMDNEAYRVTNGNGGSVNCSYTFHAKDNLETAYYMAGFTVVYTRKSADGVVKAYDSEYSLNKSINVKITGKPKATEKPADKQETAKDADISLKMKNDPYGVYGGSCSVAFTASSRNYKIKSVVPVIDNNFPFESTTDAYKVVRSGGTKSLSCSYHFKVKNNVSTGYQGVVFRIGYVKNGQDVTEDKTVNVELKGKAKEKTNAKGKTSTPRVMVSGFTTDVKTVHPNAKFLLTLELRNNASQTVHNIKLTMSTENGEFLPLSGASTAYLDSIAAKSTAKVSFWMKAAASLSSKSYQVTVKTEYEDGKASGYNAEDHVSIPVVQKDRISLTEVTPPDMLSVGGTGDLSFSINNLGGGALNNVSVICKGKEISCEKSFVGNIAAGATGYATVTLNGDQATPDDSDGECTIIVKYENASGQTKKYTEKTNVFVSEDMGDADMPADDGMDETQTKKGLPLAAKIGIGVAALVVVIIVVRIIVKKKRKKKEEELMDDELL</sequence>
<accession>A0ABR7N278</accession>
<gene>
    <name evidence="4" type="ORF">H8704_08840</name>
</gene>
<name>A0ABR7N278_9FIRM</name>
<keyword evidence="2" id="KW-1133">Transmembrane helix</keyword>
<keyword evidence="2" id="KW-0472">Membrane</keyword>
<organism evidence="4 5">
    <name type="scientific">Jutongia huaianensis</name>
    <dbReference type="NCBI Taxonomy" id="2763668"/>
    <lineage>
        <taxon>Bacteria</taxon>
        <taxon>Bacillati</taxon>
        <taxon>Bacillota</taxon>
        <taxon>Clostridia</taxon>
        <taxon>Lachnospirales</taxon>
        <taxon>Lachnospiraceae</taxon>
        <taxon>Jutongia</taxon>
    </lineage>
</organism>
<feature type="transmembrane region" description="Helical" evidence="2">
    <location>
        <begin position="567"/>
        <end position="589"/>
    </location>
</feature>
<feature type="signal peptide" evidence="3">
    <location>
        <begin position="1"/>
        <end position="21"/>
    </location>
</feature>
<feature type="region of interest" description="Disordered" evidence="1">
    <location>
        <begin position="34"/>
        <end position="53"/>
    </location>
</feature>